<evidence type="ECO:0000256" key="5">
    <source>
        <dbReference type="SAM" id="Phobius"/>
    </source>
</evidence>
<dbReference type="Proteomes" id="UP000075902">
    <property type="component" value="Unassembled WGS sequence"/>
</dbReference>
<dbReference type="SUPFAM" id="SSF53756">
    <property type="entry name" value="UDP-Glycosyltransferase/glycogen phosphorylase"/>
    <property type="match status" value="1"/>
</dbReference>
<dbReference type="PANTHER" id="PTHR48043:SF145">
    <property type="entry name" value="FI06409P-RELATED"/>
    <property type="match status" value="1"/>
</dbReference>
<dbReference type="EnsemblMetazoa" id="AMEC009642-RA">
    <property type="protein sequence ID" value="AMEC009642-PA"/>
    <property type="gene ID" value="AMEC009642"/>
</dbReference>
<evidence type="ECO:0000313" key="7">
    <source>
        <dbReference type="EnsemblMetazoa" id="AMEC009642-PA"/>
    </source>
</evidence>
<evidence type="ECO:0000256" key="2">
    <source>
        <dbReference type="ARBA" id="ARBA00022676"/>
    </source>
</evidence>
<proteinExistence type="inferred from homology"/>
<dbReference type="FunFam" id="3.40.50.2000:FF:000050">
    <property type="entry name" value="UDP-glucuronosyltransferase"/>
    <property type="match status" value="1"/>
</dbReference>
<evidence type="ECO:0000256" key="1">
    <source>
        <dbReference type="ARBA" id="ARBA00009995"/>
    </source>
</evidence>
<keyword evidence="5" id="KW-0812">Transmembrane</keyword>
<keyword evidence="8" id="KW-1185">Reference proteome</keyword>
<reference evidence="8" key="1">
    <citation type="submission" date="2014-01" db="EMBL/GenBank/DDBJ databases">
        <title>The Genome Sequence of Anopheles melas CM1001059_A (V2).</title>
        <authorList>
            <consortium name="The Broad Institute Genomics Platform"/>
            <person name="Neafsey D.E."/>
            <person name="Besansky N."/>
            <person name="Howell P."/>
            <person name="Walton C."/>
            <person name="Young S.K."/>
            <person name="Zeng Q."/>
            <person name="Gargeya S."/>
            <person name="Fitzgerald M."/>
            <person name="Haas B."/>
            <person name="Abouelleil A."/>
            <person name="Allen A.W."/>
            <person name="Alvarado L."/>
            <person name="Arachchi H.M."/>
            <person name="Berlin A.M."/>
            <person name="Chapman S.B."/>
            <person name="Gainer-Dewar J."/>
            <person name="Goldberg J."/>
            <person name="Griggs A."/>
            <person name="Gujja S."/>
            <person name="Hansen M."/>
            <person name="Howarth C."/>
            <person name="Imamovic A."/>
            <person name="Ireland A."/>
            <person name="Larimer J."/>
            <person name="McCowan C."/>
            <person name="Murphy C."/>
            <person name="Pearson M."/>
            <person name="Poon T.W."/>
            <person name="Priest M."/>
            <person name="Roberts A."/>
            <person name="Saif S."/>
            <person name="Shea T."/>
            <person name="Sisk P."/>
            <person name="Sykes S."/>
            <person name="Wortman J."/>
            <person name="Nusbaum C."/>
            <person name="Birren B."/>
        </authorList>
    </citation>
    <scope>NUCLEOTIDE SEQUENCE [LARGE SCALE GENOMIC DNA]</scope>
    <source>
        <strain evidence="8">CM1001059</strain>
    </source>
</reference>
<keyword evidence="3 4" id="KW-0808">Transferase</keyword>
<dbReference type="GO" id="GO:0008194">
    <property type="term" value="F:UDP-glycosyltransferase activity"/>
    <property type="evidence" value="ECO:0007669"/>
    <property type="project" value="InterPro"/>
</dbReference>
<feature type="signal peptide" evidence="6">
    <location>
        <begin position="1"/>
        <end position="28"/>
    </location>
</feature>
<dbReference type="PROSITE" id="PS00375">
    <property type="entry name" value="UDPGT"/>
    <property type="match status" value="1"/>
</dbReference>
<keyword evidence="5" id="KW-0472">Membrane</keyword>
<dbReference type="PANTHER" id="PTHR48043">
    <property type="entry name" value="EG:EG0003.4 PROTEIN-RELATED"/>
    <property type="match status" value="1"/>
</dbReference>
<keyword evidence="5" id="KW-1133">Transmembrane helix</keyword>
<evidence type="ECO:0000256" key="4">
    <source>
        <dbReference type="RuleBase" id="RU003718"/>
    </source>
</evidence>
<protein>
    <submittedName>
        <fullName evidence="7">Uncharacterized protein</fullName>
    </submittedName>
</protein>
<dbReference type="InterPro" id="IPR002213">
    <property type="entry name" value="UDP_glucos_trans"/>
</dbReference>
<evidence type="ECO:0000313" key="8">
    <source>
        <dbReference type="Proteomes" id="UP000075902"/>
    </source>
</evidence>
<keyword evidence="6" id="KW-0732">Signal</keyword>
<evidence type="ECO:0000256" key="3">
    <source>
        <dbReference type="ARBA" id="ARBA00022679"/>
    </source>
</evidence>
<reference evidence="7" key="2">
    <citation type="submission" date="2020-05" db="UniProtKB">
        <authorList>
            <consortium name="EnsemblMetazoa"/>
        </authorList>
    </citation>
    <scope>IDENTIFICATION</scope>
    <source>
        <strain evidence="7">CM1001059</strain>
    </source>
</reference>
<name>A0A182TWM1_9DIPT</name>
<sequence>MWGYKGTVPVSVMLLVLAATRMPTPACGARVLAIFPSPARSHQIVYRAFMKGLIERGHELTIMTTDPFATDHPNVTVIDWSYAYRIVEENLDVVDMKQRNMNFYQIAVELRRTTRLFLEAQLAHPDVQALIHSRDAHFDVVIVEYYQFTPMYAFAELFQAPMIGISSIDSMGMCHEAIGNVMNVVAHPEMNHKFTRDLTFLQRVEAVISNLMIQYHILPTDFAVFDRMIEQNFGSNMTRSWELMRRIDFLMVNAEPTLGYVRPLVPNAIQLGFMHIQPPKALPADLQTYLDRSVHGVVYFSLGTLIRSDSLNQHNLNLFLEVFKSLKYDVLWKHDGDLDLNGTTNIRMERWLPQQDLLAHPKVRVFVMQGGQQSMEEAIDRHVPLVVIPFNFDQFGNADKVTERGIGRSVWMERLTVESLRESILDVANNKRYKRNVARLGRLVRDQPMRPVEKAVWWTEYVIRHGGADHYRYPAAHMSFLVYHYYDVVGAAVLLAIVLLAALHYLAGRLFRWFVGAIMLSFDRPHAVGKMLKEKAL</sequence>
<accession>A0A182TWM1</accession>
<dbReference type="Pfam" id="PF00201">
    <property type="entry name" value="UDPGT"/>
    <property type="match status" value="1"/>
</dbReference>
<dbReference type="AlphaFoldDB" id="A0A182TWM1"/>
<dbReference type="CDD" id="cd03784">
    <property type="entry name" value="GT1_Gtf-like"/>
    <property type="match status" value="1"/>
</dbReference>
<comment type="similarity">
    <text evidence="1 4">Belongs to the UDP-glycosyltransferase family.</text>
</comment>
<dbReference type="Gene3D" id="3.40.50.2000">
    <property type="entry name" value="Glycogen Phosphorylase B"/>
    <property type="match status" value="2"/>
</dbReference>
<organism evidence="7 8">
    <name type="scientific">Anopheles melas</name>
    <dbReference type="NCBI Taxonomy" id="34690"/>
    <lineage>
        <taxon>Eukaryota</taxon>
        <taxon>Metazoa</taxon>
        <taxon>Ecdysozoa</taxon>
        <taxon>Arthropoda</taxon>
        <taxon>Hexapoda</taxon>
        <taxon>Insecta</taxon>
        <taxon>Pterygota</taxon>
        <taxon>Neoptera</taxon>
        <taxon>Endopterygota</taxon>
        <taxon>Diptera</taxon>
        <taxon>Nematocera</taxon>
        <taxon>Culicoidea</taxon>
        <taxon>Culicidae</taxon>
        <taxon>Anophelinae</taxon>
        <taxon>Anopheles</taxon>
    </lineage>
</organism>
<dbReference type="InterPro" id="IPR050271">
    <property type="entry name" value="UDP-glycosyltransferase"/>
</dbReference>
<dbReference type="VEuPathDB" id="VectorBase:AMEC009642"/>
<feature type="chain" id="PRO_5008137392" evidence="6">
    <location>
        <begin position="29"/>
        <end position="537"/>
    </location>
</feature>
<dbReference type="InterPro" id="IPR035595">
    <property type="entry name" value="UDP_glycos_trans_CS"/>
</dbReference>
<dbReference type="STRING" id="34690.A0A182TWM1"/>
<evidence type="ECO:0000256" key="6">
    <source>
        <dbReference type="SAM" id="SignalP"/>
    </source>
</evidence>
<feature type="transmembrane region" description="Helical" evidence="5">
    <location>
        <begin position="483"/>
        <end position="506"/>
    </location>
</feature>
<keyword evidence="2 4" id="KW-0328">Glycosyltransferase</keyword>